<evidence type="ECO:0000313" key="1">
    <source>
        <dbReference type="EMBL" id="GGN92388.1"/>
    </source>
</evidence>
<organism evidence="1 2">
    <name type="scientific">Haloarcula pellucida</name>
    <dbReference type="NCBI Taxonomy" id="1427151"/>
    <lineage>
        <taxon>Archaea</taxon>
        <taxon>Methanobacteriati</taxon>
        <taxon>Methanobacteriota</taxon>
        <taxon>Stenosarchaea group</taxon>
        <taxon>Halobacteria</taxon>
        <taxon>Halobacteriales</taxon>
        <taxon>Haloarculaceae</taxon>
        <taxon>Haloarcula</taxon>
    </lineage>
</organism>
<evidence type="ECO:0000313" key="2">
    <source>
        <dbReference type="Proteomes" id="UP000605784"/>
    </source>
</evidence>
<reference evidence="1" key="1">
    <citation type="journal article" date="2014" name="Int. J. Syst. Evol. Microbiol.">
        <title>Complete genome sequence of Corynebacterium casei LMG S-19264T (=DSM 44701T), isolated from a smear-ripened cheese.</title>
        <authorList>
            <consortium name="US DOE Joint Genome Institute (JGI-PGF)"/>
            <person name="Walter F."/>
            <person name="Albersmeier A."/>
            <person name="Kalinowski J."/>
            <person name="Ruckert C."/>
        </authorList>
    </citation>
    <scope>NUCLEOTIDE SEQUENCE</scope>
    <source>
        <strain evidence="1">JCM 17820</strain>
    </source>
</reference>
<protein>
    <submittedName>
        <fullName evidence="1">Uncharacterized protein</fullName>
    </submittedName>
</protein>
<proteinExistence type="predicted"/>
<sequence>MLTVLSNRVVDSGVTHRRIRNRGRSQVRVGGVGGAHDWDSYEQAIVVVEGDDAERAELAATPVRMLGMV</sequence>
<keyword evidence="2" id="KW-1185">Reference proteome</keyword>
<dbReference type="Proteomes" id="UP000605784">
    <property type="component" value="Unassembled WGS sequence"/>
</dbReference>
<comment type="caution">
    <text evidence="1">The sequence shown here is derived from an EMBL/GenBank/DDBJ whole genome shotgun (WGS) entry which is preliminary data.</text>
</comment>
<name>A0A830GJU0_9EURY</name>
<accession>A0A830GJU0</accession>
<dbReference type="AlphaFoldDB" id="A0A830GJU0"/>
<gene>
    <name evidence="1" type="ORF">GCM10009030_16560</name>
</gene>
<dbReference type="EMBL" id="BMOU01000002">
    <property type="protein sequence ID" value="GGN92388.1"/>
    <property type="molecule type" value="Genomic_DNA"/>
</dbReference>
<reference evidence="1" key="2">
    <citation type="submission" date="2020-09" db="EMBL/GenBank/DDBJ databases">
        <authorList>
            <person name="Sun Q."/>
            <person name="Ohkuma M."/>
        </authorList>
    </citation>
    <scope>NUCLEOTIDE SEQUENCE</scope>
    <source>
        <strain evidence="1">JCM 17820</strain>
    </source>
</reference>